<evidence type="ECO:0000313" key="2">
    <source>
        <dbReference type="EMBL" id="OMO73339.1"/>
    </source>
</evidence>
<gene>
    <name evidence="2" type="ORF">COLO4_27154</name>
</gene>
<reference evidence="3" key="1">
    <citation type="submission" date="2013-09" db="EMBL/GenBank/DDBJ databases">
        <title>Corchorus olitorius genome sequencing.</title>
        <authorList>
            <person name="Alam M."/>
            <person name="Haque M.S."/>
            <person name="Islam M.S."/>
            <person name="Emdad E.M."/>
            <person name="Islam M.M."/>
            <person name="Ahmed B."/>
            <person name="Halim A."/>
            <person name="Hossen Q.M.M."/>
            <person name="Hossain M.Z."/>
            <person name="Ahmed R."/>
            <person name="Khan M.M."/>
            <person name="Islam R."/>
            <person name="Rashid M.M."/>
            <person name="Khan S.A."/>
            <person name="Rahman M.S."/>
            <person name="Alam M."/>
            <person name="Yahiya A.S."/>
            <person name="Khan M.S."/>
            <person name="Azam M.S."/>
            <person name="Haque T."/>
            <person name="Lashkar M.Z.H."/>
            <person name="Akhand A.I."/>
            <person name="Morshed G."/>
            <person name="Roy S."/>
            <person name="Uddin K.S."/>
            <person name="Rabeya T."/>
            <person name="Hossain A.S."/>
            <person name="Chowdhury A."/>
            <person name="Snigdha A.R."/>
            <person name="Mortoza M.S."/>
            <person name="Matin S.A."/>
            <person name="Hoque S.M.E."/>
            <person name="Islam M.K."/>
            <person name="Roy D.K."/>
            <person name="Haider R."/>
            <person name="Moosa M.M."/>
            <person name="Elias S.M."/>
            <person name="Hasan A.M."/>
            <person name="Jahan S."/>
            <person name="Shafiuddin M."/>
            <person name="Mahmood N."/>
            <person name="Shommy N.S."/>
        </authorList>
    </citation>
    <scope>NUCLEOTIDE SEQUENCE [LARGE SCALE GENOMIC DNA]</scope>
    <source>
        <strain evidence="3">cv. O-4</strain>
    </source>
</reference>
<dbReference type="EMBL" id="AWUE01019472">
    <property type="protein sequence ID" value="OMO73339.1"/>
    <property type="molecule type" value="Genomic_DNA"/>
</dbReference>
<organism evidence="2 3">
    <name type="scientific">Corchorus olitorius</name>
    <dbReference type="NCBI Taxonomy" id="93759"/>
    <lineage>
        <taxon>Eukaryota</taxon>
        <taxon>Viridiplantae</taxon>
        <taxon>Streptophyta</taxon>
        <taxon>Embryophyta</taxon>
        <taxon>Tracheophyta</taxon>
        <taxon>Spermatophyta</taxon>
        <taxon>Magnoliopsida</taxon>
        <taxon>eudicotyledons</taxon>
        <taxon>Gunneridae</taxon>
        <taxon>Pentapetalae</taxon>
        <taxon>rosids</taxon>
        <taxon>malvids</taxon>
        <taxon>Malvales</taxon>
        <taxon>Malvaceae</taxon>
        <taxon>Grewioideae</taxon>
        <taxon>Apeibeae</taxon>
        <taxon>Corchorus</taxon>
    </lineage>
</organism>
<feature type="compositionally biased region" description="Low complexity" evidence="1">
    <location>
        <begin position="77"/>
        <end position="87"/>
    </location>
</feature>
<feature type="compositionally biased region" description="Pro residues" evidence="1">
    <location>
        <begin position="124"/>
        <end position="140"/>
    </location>
</feature>
<feature type="region of interest" description="Disordered" evidence="1">
    <location>
        <begin position="1"/>
        <end position="22"/>
    </location>
</feature>
<evidence type="ECO:0000313" key="3">
    <source>
        <dbReference type="Proteomes" id="UP000187203"/>
    </source>
</evidence>
<proteinExistence type="predicted"/>
<name>A0A1R3HSE5_9ROSI</name>
<keyword evidence="3" id="KW-1185">Reference proteome</keyword>
<comment type="caution">
    <text evidence="2">The sequence shown here is derived from an EMBL/GenBank/DDBJ whole genome shotgun (WGS) entry which is preliminary data.</text>
</comment>
<evidence type="ECO:0000256" key="1">
    <source>
        <dbReference type="SAM" id="MobiDB-lite"/>
    </source>
</evidence>
<dbReference type="AlphaFoldDB" id="A0A1R3HSE5"/>
<protein>
    <submittedName>
        <fullName evidence="2">Uncharacterized protein</fullName>
    </submittedName>
</protein>
<accession>A0A1R3HSE5</accession>
<feature type="region of interest" description="Disordered" evidence="1">
    <location>
        <begin position="60"/>
        <end position="148"/>
    </location>
</feature>
<sequence length="148" mass="15919">MTSKIPSPKPPAPATSEQSLPLNESQLSEFKQGFKAELLDEFCDMLDQMLVKRESLGNNSIGELTLDSSTPPPPPSLGASSAYQIPPQHIPPPWPPNYTQTPPLPSNTSPFSVNVPPFCQGTTFPPPPAFPAPWNTPPQPFMANPSSS</sequence>
<dbReference type="Proteomes" id="UP000187203">
    <property type="component" value="Unassembled WGS sequence"/>
</dbReference>